<dbReference type="PANTHER" id="PTHR31528">
    <property type="entry name" value="4-AMINO-5-HYDROXYMETHYL-2-METHYLPYRIMIDINE PHOSPHATE SYNTHASE THI11-RELATED"/>
    <property type="match status" value="1"/>
</dbReference>
<feature type="domain" description="SsuA/THI5-like" evidence="2">
    <location>
        <begin position="45"/>
        <end position="259"/>
    </location>
</feature>
<organism evidence="3 4">
    <name type="scientific">Metabacillus fastidiosus</name>
    <dbReference type="NCBI Taxonomy" id="1458"/>
    <lineage>
        <taxon>Bacteria</taxon>
        <taxon>Bacillati</taxon>
        <taxon>Bacillota</taxon>
        <taxon>Bacilli</taxon>
        <taxon>Bacillales</taxon>
        <taxon>Bacillaceae</taxon>
        <taxon>Metabacillus</taxon>
    </lineage>
</organism>
<dbReference type="SUPFAM" id="SSF53850">
    <property type="entry name" value="Periplasmic binding protein-like II"/>
    <property type="match status" value="1"/>
</dbReference>
<evidence type="ECO:0000256" key="1">
    <source>
        <dbReference type="SAM" id="SignalP"/>
    </source>
</evidence>
<sequence length="332" mass="36829">MRILQKYIASAITIVSLLAISGCGAENETTGQFEKTKVILDWTPNTNHTGLYVALEKGYYEEEGLDVEIIQPSESTTATLVAAGKGDFGVSFQEDVTYALTSDEKLPIKAVSTIIQHNTSGFAAPKGKNITSIKDFEGKVYGGWGSPSEEAILKNVMEANGADFSKVKIVNLGNDDFFAATKKHVDFGWIFEGWTGLEAQLNGIELNYFPVKDLDPILDYYTPLLITNLQLIAENPEKVRGFLAATSKGYEYAIKNPDESAEILLKYAPELNKDLVYVSQKFLSEQYSKDASKWGVMKKETWLNYADFMRGAGLTEKELNVEEAFTNEFLPQ</sequence>
<dbReference type="Pfam" id="PF09084">
    <property type="entry name" value="NMT1"/>
    <property type="match status" value="1"/>
</dbReference>
<reference evidence="3 4" key="1">
    <citation type="submission" date="2023-03" db="EMBL/GenBank/DDBJ databases">
        <title>Bacillus Genome Sequencing.</title>
        <authorList>
            <person name="Dunlap C."/>
        </authorList>
    </citation>
    <scope>NUCLEOTIDE SEQUENCE [LARGE SCALE GENOMIC DNA]</scope>
    <source>
        <strain evidence="3 4">NRS-1717</strain>
    </source>
</reference>
<dbReference type="PANTHER" id="PTHR31528:SF3">
    <property type="entry name" value="THIAMINE BIOSYNTHESIS PROTEIN HI_0357-RELATED"/>
    <property type="match status" value="1"/>
</dbReference>
<evidence type="ECO:0000259" key="2">
    <source>
        <dbReference type="Pfam" id="PF09084"/>
    </source>
</evidence>
<evidence type="ECO:0000313" key="4">
    <source>
        <dbReference type="Proteomes" id="UP001342826"/>
    </source>
</evidence>
<keyword evidence="1" id="KW-0732">Signal</keyword>
<dbReference type="GeneID" id="301141056"/>
<comment type="caution">
    <text evidence="3">The sequence shown here is derived from an EMBL/GenBank/DDBJ whole genome shotgun (WGS) entry which is preliminary data.</text>
</comment>
<feature type="chain" id="PRO_5045333210" evidence="1">
    <location>
        <begin position="26"/>
        <end position="332"/>
    </location>
</feature>
<dbReference type="RefSeq" id="WP_066229156.1">
    <property type="nucleotide sequence ID" value="NZ_JARTFQ010000002.1"/>
</dbReference>
<dbReference type="Proteomes" id="UP001342826">
    <property type="component" value="Unassembled WGS sequence"/>
</dbReference>
<name>A0ABU6P2C6_9BACI</name>
<dbReference type="EMBL" id="JARTFS010000017">
    <property type="protein sequence ID" value="MED4403512.1"/>
    <property type="molecule type" value="Genomic_DNA"/>
</dbReference>
<feature type="signal peptide" evidence="1">
    <location>
        <begin position="1"/>
        <end position="25"/>
    </location>
</feature>
<accession>A0ABU6P2C6</accession>
<gene>
    <name evidence="3" type="ORF">P9271_19575</name>
</gene>
<proteinExistence type="predicted"/>
<dbReference type="PROSITE" id="PS51257">
    <property type="entry name" value="PROKAR_LIPOPROTEIN"/>
    <property type="match status" value="1"/>
</dbReference>
<dbReference type="InterPro" id="IPR015168">
    <property type="entry name" value="SsuA/THI5"/>
</dbReference>
<keyword evidence="4" id="KW-1185">Reference proteome</keyword>
<dbReference type="InterPro" id="IPR027939">
    <property type="entry name" value="NMT1/THI5"/>
</dbReference>
<evidence type="ECO:0000313" key="3">
    <source>
        <dbReference type="EMBL" id="MED4403512.1"/>
    </source>
</evidence>
<protein>
    <submittedName>
        <fullName evidence="3">ABC transporter substrate-binding protein</fullName>
    </submittedName>
</protein>
<dbReference type="Gene3D" id="3.40.190.10">
    <property type="entry name" value="Periplasmic binding protein-like II"/>
    <property type="match status" value="2"/>
</dbReference>